<reference evidence="1" key="1">
    <citation type="submission" date="2015-06" db="UniProtKB">
        <authorList>
            <consortium name="EnsemblPlants"/>
        </authorList>
    </citation>
    <scope>IDENTIFICATION</scope>
</reference>
<accession>M8D6L3</accession>
<dbReference type="ExpressionAtlas" id="M8D6L3">
    <property type="expression patterns" value="baseline"/>
</dbReference>
<dbReference type="AlphaFoldDB" id="M8D6L3"/>
<sequence length="108" mass="11660">MSGLCSTTPMRRSRIRLHLCRSSSSTSTSQSWRSWSLHAAFAVATEWVCAGTLSPEDAHHLFDELLRQAIPVLGRSLNGFLAALARAPDSFACSDGPALALAVFNRVS</sequence>
<dbReference type="EnsemblPlants" id="EMT32076">
    <property type="protein sequence ID" value="EMT32076"/>
    <property type="gene ID" value="F775_42862"/>
</dbReference>
<protein>
    <submittedName>
        <fullName evidence="1">Uncharacterized protein</fullName>
    </submittedName>
</protein>
<organism evidence="1">
    <name type="scientific">Aegilops tauschii</name>
    <name type="common">Tausch's goatgrass</name>
    <name type="synonym">Aegilops squarrosa</name>
    <dbReference type="NCBI Taxonomy" id="37682"/>
    <lineage>
        <taxon>Eukaryota</taxon>
        <taxon>Viridiplantae</taxon>
        <taxon>Streptophyta</taxon>
        <taxon>Embryophyta</taxon>
        <taxon>Tracheophyta</taxon>
        <taxon>Spermatophyta</taxon>
        <taxon>Magnoliopsida</taxon>
        <taxon>Liliopsida</taxon>
        <taxon>Poales</taxon>
        <taxon>Poaceae</taxon>
        <taxon>BOP clade</taxon>
        <taxon>Pooideae</taxon>
        <taxon>Triticodae</taxon>
        <taxon>Triticeae</taxon>
        <taxon>Triticinae</taxon>
        <taxon>Aegilops</taxon>
    </lineage>
</organism>
<evidence type="ECO:0000313" key="1">
    <source>
        <dbReference type="EnsemblPlants" id="EMT32076"/>
    </source>
</evidence>
<name>M8D6L3_AEGTA</name>
<proteinExistence type="predicted"/>